<comment type="caution">
    <text evidence="5">The sequence shown here is derived from an EMBL/GenBank/DDBJ whole genome shotgun (WGS) entry which is preliminary data.</text>
</comment>
<evidence type="ECO:0000256" key="2">
    <source>
        <dbReference type="SAM" id="MobiDB-lite"/>
    </source>
</evidence>
<feature type="chain" id="PRO_5012451542" description="Swiss Army Knife protein DSP-PTPase phosphatase domain-containing protein" evidence="3">
    <location>
        <begin position="19"/>
        <end position="717"/>
    </location>
</feature>
<keyword evidence="3" id="KW-0732">Signal</keyword>
<dbReference type="GO" id="GO:0016791">
    <property type="term" value="F:phosphatase activity"/>
    <property type="evidence" value="ECO:0007669"/>
    <property type="project" value="UniProtKB-ARBA"/>
</dbReference>
<gene>
    <name evidence="5" type="ORF">CDD80_5999</name>
</gene>
<reference evidence="5 6" key="1">
    <citation type="submission" date="2017-06" db="EMBL/GenBank/DDBJ databases">
        <title>Ant-infecting Ophiocordyceps genomes reveal a high diversity of potential behavioral manipulation genes and a possible major role for enterotoxins.</title>
        <authorList>
            <person name="De Bekker C."/>
            <person name="Evans H.C."/>
            <person name="Brachmann A."/>
            <person name="Hughes D.P."/>
        </authorList>
    </citation>
    <scope>NUCLEOTIDE SEQUENCE [LARGE SCALE GENOMIC DNA]</scope>
    <source>
        <strain evidence="5 6">Map16</strain>
    </source>
</reference>
<evidence type="ECO:0000313" key="5">
    <source>
        <dbReference type="EMBL" id="PHH70462.1"/>
    </source>
</evidence>
<accession>A0A2C5YT02</accession>
<feature type="region of interest" description="Disordered" evidence="2">
    <location>
        <begin position="442"/>
        <end position="464"/>
    </location>
</feature>
<evidence type="ECO:0000313" key="6">
    <source>
        <dbReference type="Proteomes" id="UP000226431"/>
    </source>
</evidence>
<dbReference type="OrthoDB" id="4926752at2759"/>
<keyword evidence="1" id="KW-0378">Hydrolase</keyword>
<sequence>MRPSILYALLSLIDVSQSQKSTATSRLVRRYATLKPSLTDTCSPDGHGFSRFTWVTEHLLETDKLARSSAPHYSCGDSSQHLNDESIRFLHEKGIEHVISLNSEADNEAIVNKLVENNIKYTAIPVPDWASLSMGEMMMAISFFISEPERPTLIWCGYGHGRTGTLVTAIQMFRLRQMEKPLQLDEDDYMSNHVETQPQRSLLDVYQFTLNVQSDNDFRMRFLVGDYYLSFATALRRTENLKKTLYTQTAENMKFQTIVNLVRETAWAFQLFQRFSALEHELVPENMQPPVIRRPEKEVVEMSMASDGDDFILQLNALVVEVGIMRAHLVRYKDIIAPCEALRDIHDVAAKFVNSKVKTLLKTAQIMRTNLAHKYFTQLEELGSEHKEMDGVETNVASTPYDLDSYDRAIEKAEQVVRRMTEVETFELDQVTSGLKMDKVLGKADEDSSSDSMESLHSDSEPKFSSVDLNSIKQMHVDSEFGSESEDTFATADTQVTVVPAKKTAAEKASPEEEEGLSAAKKAKVSDELDSNMWTRKAIEEWRQSVALAEPDDPVEDQELPDVEMETIQREQASEADHSQTATQYVEESRVKEHRIAGSSFEYGVAPLDPVTAPIEVSSEETLALMEEVMEEAILEALKQLPPLPRGPIGDATIGGREKVALLSRSISALNESEKTDEMWERGWKVRVLAPVVTRILQQTLLQTLDKFDRQIALLGR</sequence>
<dbReference type="SUPFAM" id="SSF52799">
    <property type="entry name" value="(Phosphotyrosine protein) phosphatases II"/>
    <property type="match status" value="1"/>
</dbReference>
<dbReference type="Pfam" id="PF22784">
    <property type="entry name" value="PTP-SAK"/>
    <property type="match status" value="1"/>
</dbReference>
<protein>
    <recommendedName>
        <fullName evidence="4">Swiss Army Knife protein DSP-PTPase phosphatase domain-containing protein</fullName>
    </recommendedName>
</protein>
<dbReference type="Proteomes" id="UP000226431">
    <property type="component" value="Unassembled WGS sequence"/>
</dbReference>
<organism evidence="5 6">
    <name type="scientific">Ophiocordyceps camponoti-rufipedis</name>
    <dbReference type="NCBI Taxonomy" id="2004952"/>
    <lineage>
        <taxon>Eukaryota</taxon>
        <taxon>Fungi</taxon>
        <taxon>Dikarya</taxon>
        <taxon>Ascomycota</taxon>
        <taxon>Pezizomycotina</taxon>
        <taxon>Sordariomycetes</taxon>
        <taxon>Hypocreomycetidae</taxon>
        <taxon>Hypocreales</taxon>
        <taxon>Ophiocordycipitaceae</taxon>
        <taxon>Ophiocordyceps</taxon>
    </lineage>
</organism>
<dbReference type="Gene3D" id="3.90.190.10">
    <property type="entry name" value="Protein tyrosine phosphatase superfamily"/>
    <property type="match status" value="1"/>
</dbReference>
<evidence type="ECO:0000259" key="4">
    <source>
        <dbReference type="Pfam" id="PF22784"/>
    </source>
</evidence>
<dbReference type="STRING" id="2004952.A0A2C5YT02"/>
<proteinExistence type="predicted"/>
<dbReference type="AlphaFoldDB" id="A0A2C5YT02"/>
<feature type="signal peptide" evidence="3">
    <location>
        <begin position="1"/>
        <end position="18"/>
    </location>
</feature>
<evidence type="ECO:0000256" key="1">
    <source>
        <dbReference type="ARBA" id="ARBA00022801"/>
    </source>
</evidence>
<dbReference type="EMBL" id="NJES01000623">
    <property type="protein sequence ID" value="PHH70462.1"/>
    <property type="molecule type" value="Genomic_DNA"/>
</dbReference>
<name>A0A2C5YT02_9HYPO</name>
<feature type="region of interest" description="Disordered" evidence="2">
    <location>
        <begin position="504"/>
        <end position="524"/>
    </location>
</feature>
<dbReference type="InterPro" id="IPR029021">
    <property type="entry name" value="Prot-tyrosine_phosphatase-like"/>
</dbReference>
<keyword evidence="6" id="KW-1185">Reference proteome</keyword>
<evidence type="ECO:0000256" key="3">
    <source>
        <dbReference type="SAM" id="SignalP"/>
    </source>
</evidence>
<feature type="domain" description="Swiss Army Knife protein DSP-PTPase phosphatase" evidence="4">
    <location>
        <begin position="79"/>
        <end position="191"/>
    </location>
</feature>
<dbReference type="InterPro" id="IPR057023">
    <property type="entry name" value="PTP-SAK"/>
</dbReference>